<dbReference type="EMBL" id="MGKP01000006">
    <property type="protein sequence ID" value="OGN29484.1"/>
    <property type="molecule type" value="Genomic_DNA"/>
</dbReference>
<dbReference type="GO" id="GO:0004803">
    <property type="term" value="F:transposase activity"/>
    <property type="evidence" value="ECO:0007669"/>
    <property type="project" value="InterPro"/>
</dbReference>
<name>A0A1F8GVQ8_9BACT</name>
<comment type="caution">
    <text evidence="2">The sequence shown here is derived from an EMBL/GenBank/DDBJ whole genome shotgun (WGS) entry which is preliminary data.</text>
</comment>
<evidence type="ECO:0000313" key="2">
    <source>
        <dbReference type="EMBL" id="OGN29484.1"/>
    </source>
</evidence>
<evidence type="ECO:0000313" key="3">
    <source>
        <dbReference type="Proteomes" id="UP000179047"/>
    </source>
</evidence>
<evidence type="ECO:0000259" key="1">
    <source>
        <dbReference type="SMART" id="SM01321"/>
    </source>
</evidence>
<dbReference type="GO" id="GO:0003677">
    <property type="term" value="F:DNA binding"/>
    <property type="evidence" value="ECO:0007669"/>
    <property type="project" value="InterPro"/>
</dbReference>
<dbReference type="GO" id="GO:0006313">
    <property type="term" value="P:DNA transposition"/>
    <property type="evidence" value="ECO:0007669"/>
    <property type="project" value="InterPro"/>
</dbReference>
<dbReference type="Proteomes" id="UP000179047">
    <property type="component" value="Unassembled WGS sequence"/>
</dbReference>
<dbReference type="InterPro" id="IPR002686">
    <property type="entry name" value="Transposase_17"/>
</dbReference>
<dbReference type="Pfam" id="PF01797">
    <property type="entry name" value="Y1_Tnp"/>
    <property type="match status" value="1"/>
</dbReference>
<organism evidence="2 3">
    <name type="scientific">Candidatus Yanofskybacteria bacterium RIFCSPLOWO2_01_FULL_49_25</name>
    <dbReference type="NCBI Taxonomy" id="1802701"/>
    <lineage>
        <taxon>Bacteria</taxon>
        <taxon>Candidatus Yanofskyibacteriota</taxon>
    </lineage>
</organism>
<dbReference type="SMART" id="SM01321">
    <property type="entry name" value="Y1_Tnp"/>
    <property type="match status" value="1"/>
</dbReference>
<accession>A0A1F8GVQ8</accession>
<gene>
    <name evidence="2" type="ORF">A3A33_03570</name>
</gene>
<dbReference type="PANTHER" id="PTHR34322:SF2">
    <property type="entry name" value="TRANSPOSASE IS200-LIKE DOMAIN-CONTAINING PROTEIN"/>
    <property type="match status" value="1"/>
</dbReference>
<reference evidence="2 3" key="1">
    <citation type="journal article" date="2016" name="Nat. Commun.">
        <title>Thousands of microbial genomes shed light on interconnected biogeochemical processes in an aquifer system.</title>
        <authorList>
            <person name="Anantharaman K."/>
            <person name="Brown C.T."/>
            <person name="Hug L.A."/>
            <person name="Sharon I."/>
            <person name="Castelle C.J."/>
            <person name="Probst A.J."/>
            <person name="Thomas B.C."/>
            <person name="Singh A."/>
            <person name="Wilkins M.J."/>
            <person name="Karaoz U."/>
            <person name="Brodie E.L."/>
            <person name="Williams K.H."/>
            <person name="Hubbard S.S."/>
            <person name="Banfield J.F."/>
        </authorList>
    </citation>
    <scope>NUCLEOTIDE SEQUENCE [LARGE SCALE GENOMIC DNA]</scope>
</reference>
<dbReference type="Gene3D" id="3.30.70.1290">
    <property type="entry name" value="Transposase IS200-like"/>
    <property type="match status" value="1"/>
</dbReference>
<dbReference type="PANTHER" id="PTHR34322">
    <property type="entry name" value="TRANSPOSASE, Y1_TNP DOMAIN-CONTAINING"/>
    <property type="match status" value="1"/>
</dbReference>
<dbReference type="InterPro" id="IPR036515">
    <property type="entry name" value="Transposase_17_sf"/>
</dbReference>
<dbReference type="AlphaFoldDB" id="A0A1F8GVQ8"/>
<proteinExistence type="predicted"/>
<dbReference type="SUPFAM" id="SSF143422">
    <property type="entry name" value="Transposase IS200-like"/>
    <property type="match status" value="1"/>
</dbReference>
<feature type="domain" description="Transposase IS200-like" evidence="1">
    <location>
        <begin position="8"/>
        <end position="152"/>
    </location>
</feature>
<sequence length="228" mass="26710">MSRNVVFAPDEFYHLYNRGTEKRNVFGTKADYERFLALLYLSNGTSAIHIDNLRQQIKRGRTLLEIMKEFDREKSLVDIGAYCLMPNHFHLLVQEKSEGGISKFMQKLLTAYTMYFNTSRVRTGALFQGKFKATHATDDKYLAYLISYIHLNPVKLIEPKWKETGIAHRTRALSYLEKYQYSSFPDYIGQVRPQQAIINKSALPPYCESLLDFKKAVREWLDYHKDDL</sequence>
<protein>
    <recommendedName>
        <fullName evidence="1">Transposase IS200-like domain-containing protein</fullName>
    </recommendedName>
</protein>